<feature type="chain" id="PRO_5039931178" evidence="6">
    <location>
        <begin position="18"/>
        <end position="459"/>
    </location>
</feature>
<keyword evidence="2" id="KW-0677">Repeat</keyword>
<dbReference type="AlphaFoldDB" id="A0A9J7N7C7"/>
<dbReference type="SMART" id="SM00110">
    <property type="entry name" value="C1Q"/>
    <property type="match status" value="1"/>
</dbReference>
<dbReference type="PRINTS" id="PR00258">
    <property type="entry name" value="SPERACTRCPTR"/>
</dbReference>
<dbReference type="PROSITE" id="PS50871">
    <property type="entry name" value="C1Q"/>
    <property type="match status" value="1"/>
</dbReference>
<keyword evidence="3 5" id="KW-1015">Disulfide bond</keyword>
<dbReference type="OrthoDB" id="536948at2759"/>
<dbReference type="FunFam" id="3.10.250.10:FF:000006">
    <property type="entry name" value="neurotrypsin isoform X2"/>
    <property type="match status" value="1"/>
</dbReference>
<evidence type="ECO:0000259" key="8">
    <source>
        <dbReference type="PROSITE" id="PS50871"/>
    </source>
</evidence>
<dbReference type="PANTHER" id="PTHR48071">
    <property type="entry name" value="SRCR DOMAIN-CONTAINING PROTEIN"/>
    <property type="match status" value="1"/>
</dbReference>
<evidence type="ECO:0000313" key="9">
    <source>
        <dbReference type="Proteomes" id="UP000001554"/>
    </source>
</evidence>
<dbReference type="GeneID" id="118428202"/>
<evidence type="ECO:0000256" key="3">
    <source>
        <dbReference type="ARBA" id="ARBA00023157"/>
    </source>
</evidence>
<organism evidence="9 10">
    <name type="scientific">Branchiostoma floridae</name>
    <name type="common">Florida lancelet</name>
    <name type="synonym">Amphioxus</name>
    <dbReference type="NCBI Taxonomy" id="7739"/>
    <lineage>
        <taxon>Eukaryota</taxon>
        <taxon>Metazoa</taxon>
        <taxon>Chordata</taxon>
        <taxon>Cephalochordata</taxon>
        <taxon>Leptocardii</taxon>
        <taxon>Amphioxiformes</taxon>
        <taxon>Branchiostomatidae</taxon>
        <taxon>Branchiostoma</taxon>
    </lineage>
</organism>
<dbReference type="PANTHER" id="PTHR48071:SF18">
    <property type="entry name" value="DELETED IN MALIGNANT BRAIN TUMORS 1 PROTEIN-RELATED"/>
    <property type="match status" value="1"/>
</dbReference>
<dbReference type="InterPro" id="IPR001073">
    <property type="entry name" value="C1q_dom"/>
</dbReference>
<dbReference type="PROSITE" id="PS00420">
    <property type="entry name" value="SRCR_1"/>
    <property type="match status" value="1"/>
</dbReference>
<dbReference type="SUPFAM" id="SSF49842">
    <property type="entry name" value="TNF-like"/>
    <property type="match status" value="1"/>
</dbReference>
<evidence type="ECO:0000256" key="2">
    <source>
        <dbReference type="ARBA" id="ARBA00022737"/>
    </source>
</evidence>
<evidence type="ECO:0000259" key="7">
    <source>
        <dbReference type="PROSITE" id="PS50287"/>
    </source>
</evidence>
<feature type="domain" description="SRCR" evidence="7">
    <location>
        <begin position="40"/>
        <end position="139"/>
    </location>
</feature>
<dbReference type="SMART" id="SM00202">
    <property type="entry name" value="SR"/>
    <property type="match status" value="2"/>
</dbReference>
<keyword evidence="4" id="KW-0325">Glycoprotein</keyword>
<dbReference type="RefSeq" id="XP_035694101.1">
    <property type="nucleotide sequence ID" value="XM_035838208.1"/>
</dbReference>
<name>A0A9J7N7C7_BRAFL</name>
<reference evidence="10" key="2">
    <citation type="submission" date="2025-08" db="UniProtKB">
        <authorList>
            <consortium name="RefSeq"/>
        </authorList>
    </citation>
    <scope>IDENTIFICATION</scope>
    <source>
        <strain evidence="10">S238N-H82</strain>
        <tissue evidence="10">Testes</tissue>
    </source>
</reference>
<dbReference type="Pfam" id="PF00386">
    <property type="entry name" value="C1q"/>
    <property type="match status" value="1"/>
</dbReference>
<evidence type="ECO:0000256" key="4">
    <source>
        <dbReference type="ARBA" id="ARBA00023180"/>
    </source>
</evidence>
<feature type="signal peptide" evidence="6">
    <location>
        <begin position="1"/>
        <end position="17"/>
    </location>
</feature>
<feature type="disulfide bond" evidence="5">
    <location>
        <begin position="64"/>
        <end position="128"/>
    </location>
</feature>
<feature type="disulfide bond" evidence="5">
    <location>
        <begin position="296"/>
        <end position="306"/>
    </location>
</feature>
<keyword evidence="1 6" id="KW-0732">Signal</keyword>
<dbReference type="SUPFAM" id="SSF56487">
    <property type="entry name" value="SRCR-like"/>
    <property type="match status" value="2"/>
</dbReference>
<dbReference type="GO" id="GO:0016020">
    <property type="term" value="C:membrane"/>
    <property type="evidence" value="ECO:0007669"/>
    <property type="project" value="InterPro"/>
</dbReference>
<evidence type="ECO:0000256" key="1">
    <source>
        <dbReference type="ARBA" id="ARBA00022729"/>
    </source>
</evidence>
<dbReference type="OMA" id="YIDLMIN"/>
<evidence type="ECO:0000313" key="10">
    <source>
        <dbReference type="RefSeq" id="XP_035694101.1"/>
    </source>
</evidence>
<keyword evidence="9" id="KW-1185">Reference proteome</keyword>
<dbReference type="FunFam" id="3.10.250.10:FF:000011">
    <property type="entry name" value="Scavenger receptor class A member 5"/>
    <property type="match status" value="1"/>
</dbReference>
<dbReference type="InterPro" id="IPR008983">
    <property type="entry name" value="Tumour_necrosis_fac-like_dom"/>
</dbReference>
<dbReference type="PROSITE" id="PS50287">
    <property type="entry name" value="SRCR_2"/>
    <property type="match status" value="2"/>
</dbReference>
<dbReference type="Gene3D" id="3.10.250.10">
    <property type="entry name" value="SRCR-like domain"/>
    <property type="match status" value="2"/>
</dbReference>
<feature type="disulfide bond" evidence="5">
    <location>
        <begin position="77"/>
        <end position="138"/>
    </location>
</feature>
<protein>
    <submittedName>
        <fullName evidence="10">Scavenger receptor cysteine-rich type 1 protein M130-like</fullName>
    </submittedName>
</protein>
<feature type="domain" description="C1q" evidence="8">
    <location>
        <begin position="326"/>
        <end position="459"/>
    </location>
</feature>
<dbReference type="Gene3D" id="2.60.120.40">
    <property type="match status" value="1"/>
</dbReference>
<accession>A0A9J7N7C7</accession>
<dbReference type="Pfam" id="PF00530">
    <property type="entry name" value="SRCR"/>
    <property type="match status" value="2"/>
</dbReference>
<proteinExistence type="predicted"/>
<dbReference type="Proteomes" id="UP000001554">
    <property type="component" value="Chromosome 12"/>
</dbReference>
<gene>
    <name evidence="10" type="primary">LOC118428202</name>
</gene>
<dbReference type="PRINTS" id="PR00007">
    <property type="entry name" value="COMPLEMNTC1Q"/>
</dbReference>
<dbReference type="InterPro" id="IPR001190">
    <property type="entry name" value="SRCR"/>
</dbReference>
<evidence type="ECO:0000256" key="5">
    <source>
        <dbReference type="PROSITE-ProRule" id="PRU00196"/>
    </source>
</evidence>
<dbReference type="KEGG" id="bfo:118428202"/>
<reference evidence="9" key="1">
    <citation type="journal article" date="2020" name="Nat. Ecol. Evol.">
        <title>Deeply conserved synteny resolves early events in vertebrate evolution.</title>
        <authorList>
            <person name="Simakov O."/>
            <person name="Marletaz F."/>
            <person name="Yue J.X."/>
            <person name="O'Connell B."/>
            <person name="Jenkins J."/>
            <person name="Brandt A."/>
            <person name="Calef R."/>
            <person name="Tung C.H."/>
            <person name="Huang T.K."/>
            <person name="Schmutz J."/>
            <person name="Satoh N."/>
            <person name="Yu J.K."/>
            <person name="Putnam N.H."/>
            <person name="Green R.E."/>
            <person name="Rokhsar D.S."/>
        </authorList>
    </citation>
    <scope>NUCLEOTIDE SEQUENCE [LARGE SCALE GENOMIC DNA]</scope>
    <source>
        <strain evidence="9">S238N-H82</strain>
    </source>
</reference>
<comment type="caution">
    <text evidence="5">Lacks conserved residue(s) required for the propagation of feature annotation.</text>
</comment>
<dbReference type="InterPro" id="IPR036772">
    <property type="entry name" value="SRCR-like_dom_sf"/>
</dbReference>
<evidence type="ECO:0000256" key="6">
    <source>
        <dbReference type="SAM" id="SignalP"/>
    </source>
</evidence>
<feature type="disulfide bond" evidence="5">
    <location>
        <begin position="108"/>
        <end position="118"/>
    </location>
</feature>
<feature type="domain" description="SRCR" evidence="7">
    <location>
        <begin position="225"/>
        <end position="327"/>
    </location>
</feature>
<sequence length="459" mass="50966">MLAIAVTLALFATQSVAVRDDQDVHPRKRDLAADLTGRTVRLQGGNSTYGRVEVFHDGVWGTVCDDQFDVDDGKVVCRQLGLSGVVQVYHQATFGEGTGPIWLDNVDCKGDELRIESCGHNGWNVTDCKHEEDAGVACQDSPTELQLLELMNEQAFHIIQQSKFIKQRQQTIDQLQQTLESLRNAVQPVQLYDNIQQTEIGQLSQEFDGNMLQLSDLKEVSTVSIRLAGADSNELQGRVEVFYDGQWGTICDDSWGIEEANVVCRQLGFPQAKEATTSASSRDAGNGTIWLDDVNCLGNETSLSQCAHRDWGDHNCKHEEDAGVVCYDWKAGFSASLSSRIGTSETDIIFNVIDANIGDHYDQTTGTFRAPLDGYYMFFFNGYSYSTNEMYIDLMINDSVYKDQWVYDNGSGRDSYDAASNSIILRLNMGDEVKLRLHSGYYLNGGVQTSFSGFLLSAV</sequence>